<dbReference type="AlphaFoldDB" id="A0A254PR20"/>
<evidence type="ECO:0000259" key="10">
    <source>
        <dbReference type="PROSITE" id="PS50893"/>
    </source>
</evidence>
<feature type="domain" description="ABC transporter" evidence="10">
    <location>
        <begin position="304"/>
        <end position="560"/>
    </location>
</feature>
<proteinExistence type="inferred from homology"/>
<comment type="caution">
    <text evidence="11">The sequence shown here is derived from an EMBL/GenBank/DDBJ whole genome shotgun (WGS) entry which is preliminary data.</text>
</comment>
<evidence type="ECO:0000256" key="3">
    <source>
        <dbReference type="ARBA" id="ARBA00022448"/>
    </source>
</evidence>
<comment type="subcellular location">
    <subcellularLocation>
        <location evidence="1">Cell inner membrane</location>
        <topology evidence="1">Peripheral membrane protein</topology>
    </subcellularLocation>
</comment>
<dbReference type="Pfam" id="PF08352">
    <property type="entry name" value="oligo_HPY"/>
    <property type="match status" value="1"/>
</dbReference>
<dbReference type="Gene3D" id="3.40.50.300">
    <property type="entry name" value="P-loop containing nucleotide triphosphate hydrolases"/>
    <property type="match status" value="2"/>
</dbReference>
<dbReference type="SUPFAM" id="SSF52540">
    <property type="entry name" value="P-loop containing nucleoside triphosphate hydrolases"/>
    <property type="match status" value="2"/>
</dbReference>
<keyword evidence="3" id="KW-0813">Transport</keyword>
<evidence type="ECO:0000256" key="4">
    <source>
        <dbReference type="ARBA" id="ARBA00022475"/>
    </source>
</evidence>
<evidence type="ECO:0000256" key="9">
    <source>
        <dbReference type="ARBA" id="ARBA00023136"/>
    </source>
</evidence>
<keyword evidence="5" id="KW-0997">Cell inner membrane</keyword>
<dbReference type="InterPro" id="IPR017871">
    <property type="entry name" value="ABC_transporter-like_CS"/>
</dbReference>
<evidence type="ECO:0000313" key="12">
    <source>
        <dbReference type="Proteomes" id="UP000198104"/>
    </source>
</evidence>
<comment type="similarity">
    <text evidence="2">Belongs to the ABC transporter superfamily.</text>
</comment>
<protein>
    <submittedName>
        <fullName evidence="11">Microcin ABC transporter ATP-binding protein</fullName>
    </submittedName>
</protein>
<feature type="domain" description="ABC transporter" evidence="10">
    <location>
        <begin position="15"/>
        <end position="285"/>
    </location>
</feature>
<dbReference type="Proteomes" id="UP000198104">
    <property type="component" value="Unassembled WGS sequence"/>
</dbReference>
<dbReference type="OrthoDB" id="9802772at2"/>
<dbReference type="InterPro" id="IPR013563">
    <property type="entry name" value="Oligopep_ABC_C"/>
</dbReference>
<keyword evidence="9" id="KW-0472">Membrane</keyword>
<dbReference type="GO" id="GO:0005524">
    <property type="term" value="F:ATP binding"/>
    <property type="evidence" value="ECO:0007669"/>
    <property type="project" value="UniProtKB-KW"/>
</dbReference>
<accession>A0A254PR20</accession>
<dbReference type="InterPro" id="IPR027417">
    <property type="entry name" value="P-loop_NTPase"/>
</dbReference>
<organism evidence="11 12">
    <name type="scientific">Polynucleobacter aenigmaticus</name>
    <dbReference type="NCBI Taxonomy" id="1743164"/>
    <lineage>
        <taxon>Bacteria</taxon>
        <taxon>Pseudomonadati</taxon>
        <taxon>Pseudomonadota</taxon>
        <taxon>Betaproteobacteria</taxon>
        <taxon>Burkholderiales</taxon>
        <taxon>Burkholderiaceae</taxon>
        <taxon>Polynucleobacter</taxon>
    </lineage>
</organism>
<dbReference type="InterPro" id="IPR003439">
    <property type="entry name" value="ABC_transporter-like_ATP-bd"/>
</dbReference>
<dbReference type="PROSITE" id="PS00211">
    <property type="entry name" value="ABC_TRANSPORTER_1"/>
    <property type="match status" value="2"/>
</dbReference>
<keyword evidence="12" id="KW-1185">Reference proteome</keyword>
<dbReference type="InterPro" id="IPR003593">
    <property type="entry name" value="AAA+_ATPase"/>
</dbReference>
<evidence type="ECO:0000256" key="5">
    <source>
        <dbReference type="ARBA" id="ARBA00022519"/>
    </source>
</evidence>
<evidence type="ECO:0000256" key="6">
    <source>
        <dbReference type="ARBA" id="ARBA00022741"/>
    </source>
</evidence>
<dbReference type="CDD" id="cd03257">
    <property type="entry name" value="ABC_NikE_OppD_transporters"/>
    <property type="match status" value="2"/>
</dbReference>
<evidence type="ECO:0000256" key="8">
    <source>
        <dbReference type="ARBA" id="ARBA00022967"/>
    </source>
</evidence>
<dbReference type="EMBL" id="NGUO01000029">
    <property type="protein sequence ID" value="OWS68995.1"/>
    <property type="molecule type" value="Genomic_DNA"/>
</dbReference>
<dbReference type="RefSeq" id="WP_088528319.1">
    <property type="nucleotide sequence ID" value="NZ_NGUO01000029.1"/>
</dbReference>
<dbReference type="InterPro" id="IPR050388">
    <property type="entry name" value="ABC_Ni/Peptide_Import"/>
</dbReference>
<keyword evidence="8" id="KW-1278">Translocase</keyword>
<gene>
    <name evidence="11" type="ORF">CBI30_10915</name>
</gene>
<evidence type="ECO:0000256" key="2">
    <source>
        <dbReference type="ARBA" id="ARBA00005417"/>
    </source>
</evidence>
<dbReference type="PANTHER" id="PTHR43297:SF14">
    <property type="entry name" value="ATPASE AAA-TYPE CORE DOMAIN-CONTAINING PROTEIN"/>
    <property type="match status" value="1"/>
</dbReference>
<keyword evidence="6" id="KW-0547">Nucleotide-binding</keyword>
<dbReference type="PANTHER" id="PTHR43297">
    <property type="entry name" value="OLIGOPEPTIDE TRANSPORT ATP-BINDING PROTEIN APPD"/>
    <property type="match status" value="1"/>
</dbReference>
<dbReference type="Pfam" id="PF00005">
    <property type="entry name" value="ABC_tran"/>
    <property type="match status" value="2"/>
</dbReference>
<name>A0A254PR20_9BURK</name>
<sequence>MSTVNDSFKPAAPLLRYEDFSISFGSGRREKFAVSHLDLEIGVGERVALVGESGSGKTLTALAPLRLEPEGAKTAGRILWSGAKKSNQQSSNQAKAEPVDLLSLPMQDIRDIRGREIAMVFQEPMTALNPLFTIGNQIVEAVQVYQPLISKADCTSAAIDLLKKTGIPEPGKRFHSYPHQLSGGQRQRAMIAMALACKPRLLIADEPTTALDVSLRLQILDLLKELQEESKEDGGMAILLITHDLNLVKHFAQRVAVLNQGNLMEVGLTKQVFKHPENAYTKALVNSEPVRDLAPVMPLAPVLLKAENLSVSYPGTDSTGWFKKSPRHTVLRKVGFELKQGQTIGVIGESGSGKTTLGMAVLGLLGDSAAQITGDVDVLGTVWQKLKPVERRAMRSSLQVIFQDPFGSLSPRMNIMQIVSEGLDVHFPQLSAAERESRVLDILREVGMDRSALLRYPHEFSGGQRQRIAIARALILKPQILVLDEPTSALDVSIQKQVLALLTELQKKYNLAYLMISHDLAVIRAMSHEVMVLKEGRVVEFGDTETLIRHPRQSYTQELFAAAELT</sequence>
<keyword evidence="7 11" id="KW-0067">ATP-binding</keyword>
<dbReference type="PROSITE" id="PS50893">
    <property type="entry name" value="ABC_TRANSPORTER_2"/>
    <property type="match status" value="2"/>
</dbReference>
<evidence type="ECO:0000256" key="7">
    <source>
        <dbReference type="ARBA" id="ARBA00022840"/>
    </source>
</evidence>
<keyword evidence="4" id="KW-1003">Cell membrane</keyword>
<dbReference type="GO" id="GO:0005886">
    <property type="term" value="C:plasma membrane"/>
    <property type="evidence" value="ECO:0007669"/>
    <property type="project" value="UniProtKB-SubCell"/>
</dbReference>
<dbReference type="NCBIfam" id="NF008453">
    <property type="entry name" value="PRK11308.1"/>
    <property type="match status" value="2"/>
</dbReference>
<reference evidence="11 12" key="1">
    <citation type="submission" date="2017-05" db="EMBL/GenBank/DDBJ databases">
        <title>Polynucleobacter sp. MWH-K35W1 isolated from the permanently anoxic monimolimnion of a meromictic lake.</title>
        <authorList>
            <person name="Hahn M.W."/>
        </authorList>
    </citation>
    <scope>NUCLEOTIDE SEQUENCE [LARGE SCALE GENOMIC DNA]</scope>
    <source>
        <strain evidence="11 12">MWH-K35W1</strain>
    </source>
</reference>
<evidence type="ECO:0000313" key="11">
    <source>
        <dbReference type="EMBL" id="OWS68995.1"/>
    </source>
</evidence>
<dbReference type="GO" id="GO:0015833">
    <property type="term" value="P:peptide transport"/>
    <property type="evidence" value="ECO:0007669"/>
    <property type="project" value="InterPro"/>
</dbReference>
<dbReference type="GO" id="GO:0016887">
    <property type="term" value="F:ATP hydrolysis activity"/>
    <property type="evidence" value="ECO:0007669"/>
    <property type="project" value="InterPro"/>
</dbReference>
<evidence type="ECO:0000256" key="1">
    <source>
        <dbReference type="ARBA" id="ARBA00004417"/>
    </source>
</evidence>
<dbReference type="SMART" id="SM00382">
    <property type="entry name" value="AAA"/>
    <property type="match status" value="2"/>
</dbReference>